<evidence type="ECO:0000256" key="1">
    <source>
        <dbReference type="ARBA" id="ARBA00007583"/>
    </source>
</evidence>
<keyword evidence="9" id="KW-1185">Reference proteome</keyword>
<dbReference type="STRING" id="480418.GCA_000975265_03117"/>
<organism evidence="8 9">
    <name type="scientific">Mycobacterium lepromatosis</name>
    <dbReference type="NCBI Taxonomy" id="480418"/>
    <lineage>
        <taxon>Bacteria</taxon>
        <taxon>Bacillati</taxon>
        <taxon>Actinomycetota</taxon>
        <taxon>Actinomycetes</taxon>
        <taxon>Mycobacteriales</taxon>
        <taxon>Mycobacteriaceae</taxon>
        <taxon>Mycobacterium</taxon>
    </lineage>
</organism>
<evidence type="ECO:0000259" key="6">
    <source>
        <dbReference type="Pfam" id="PF17102"/>
    </source>
</evidence>
<name>A0A0F4EPG9_9MYCO</name>
<dbReference type="AlphaFoldDB" id="A0A0F4EPG9"/>
<dbReference type="PANTHER" id="PTHR24045">
    <property type="match status" value="1"/>
</dbReference>
<evidence type="ECO:0000256" key="3">
    <source>
        <dbReference type="ARBA" id="ARBA00023169"/>
    </source>
</evidence>
<gene>
    <name evidence="8" type="primary">cpsY</name>
    <name evidence="8" type="ORF">MLPM_2209</name>
</gene>
<dbReference type="PANTHER" id="PTHR24045:SF0">
    <property type="entry name" value="N-ACETYLGLUCOSAMINE-1-PHOSPHOTRANSFERASE SUBUNITS ALPHA_BETA"/>
    <property type="match status" value="1"/>
</dbReference>
<dbReference type="Pfam" id="PF17101">
    <property type="entry name" value="Stealth_CR1"/>
    <property type="match status" value="1"/>
</dbReference>
<dbReference type="Pfam" id="PF17103">
    <property type="entry name" value="Stealth_CR4"/>
    <property type="match status" value="1"/>
</dbReference>
<evidence type="ECO:0000259" key="7">
    <source>
        <dbReference type="Pfam" id="PF17103"/>
    </source>
</evidence>
<dbReference type="InterPro" id="IPR031358">
    <property type="entry name" value="Stealth_CR1"/>
</dbReference>
<reference evidence="8 9" key="1">
    <citation type="journal article" date="2015" name="Proc. Natl. Acad. Sci. U.S.A.">
        <title>Insight into the evolution and origin of leprosy bacilli from the genome sequence of Mycobacterium lepromatosis.</title>
        <authorList>
            <person name="Singh P."/>
            <person name="Benjak A."/>
            <person name="Schuenemann V.J."/>
            <person name="Herbig A."/>
            <person name="Avanzi C."/>
            <person name="Busso P."/>
            <person name="Nieselt K."/>
            <person name="Krause J."/>
            <person name="Vera-Cabrera L."/>
            <person name="Cole S.T."/>
        </authorList>
    </citation>
    <scope>NUCLEOTIDE SEQUENCE [LARGE SCALE GENOMIC DNA]</scope>
    <source>
        <strain evidence="8 9">Mx1-22A</strain>
    </source>
</reference>
<evidence type="ECO:0000259" key="4">
    <source>
        <dbReference type="Pfam" id="PF11380"/>
    </source>
</evidence>
<feature type="domain" description="Stealth protein CR1 conserved region 1" evidence="5">
    <location>
        <begin position="201"/>
        <end position="223"/>
    </location>
</feature>
<evidence type="ECO:0000313" key="8">
    <source>
        <dbReference type="EMBL" id="KJX74719.1"/>
    </source>
</evidence>
<proteinExistence type="inferred from homology"/>
<dbReference type="InterPro" id="IPR031356">
    <property type="entry name" value="Stealth_CR4"/>
</dbReference>
<dbReference type="InterPro" id="IPR047141">
    <property type="entry name" value="Stealth"/>
</dbReference>
<dbReference type="InterPro" id="IPR031357">
    <property type="entry name" value="Stealth_CR3"/>
</dbReference>
<feature type="domain" description="Stealth protein CR2 conserved region 2" evidence="4">
    <location>
        <begin position="239"/>
        <end position="343"/>
    </location>
</feature>
<sequence>MSKIVSREDDRPVRRTLDPIIVTRQGKIARLESSLTPHEAQIEDLIFLRKALNRADIPFLLIRNHKNRPVLAINIKLRPAVERALVTACASEPMYAKTTDERGISPVLVAKGQLSQSIDPRIMRLYRRRIAPGGFRFGSRFGVELQFWSFEETLIRCPVENSLTRKVLPRKEITPATIKLYGYKWHTIDGMFAPHASDVTFDIDLVFSWVDGSDPEFRTRRAAQMSHHVVGEGDDADARIRQIDELKYALRSVNMFAPWIRRIFIATDSVPPSWLADHPMITIVPAKDHFSARSALPTYNSHAVESQLHRITDLSEHFLYSNDDMFFGRPLKASMFFSPGGVTKFIEAKTRIGLGTNDPTRSGFENAARVNRQLLLRRFGQLITRHLEHTTVPLRKSVLFEMEQEFPEEFARTQESMFRSRTDISVTNSLYHYYALITGRAVQQEKAKVLYVDTTSYTGLDLLPELRKRRNYDFFCLNDGSFPEVPATERAKRVISFLERYFPIPAPWEKVATNVNRQDFASPMVSAPLEDRQTANPAHTAR</sequence>
<dbReference type="PATRIC" id="fig|480418.6.peg.4623"/>
<dbReference type="InterPro" id="IPR021520">
    <property type="entry name" value="Stealth_CR2"/>
</dbReference>
<dbReference type="GO" id="GO:0000271">
    <property type="term" value="P:polysaccharide biosynthetic process"/>
    <property type="evidence" value="ECO:0007669"/>
    <property type="project" value="UniProtKB-KW"/>
</dbReference>
<dbReference type="Pfam" id="PF17102">
    <property type="entry name" value="Stealth_CR3"/>
    <property type="match status" value="1"/>
</dbReference>
<keyword evidence="3" id="KW-0270">Exopolysaccharide synthesis</keyword>
<feature type="domain" description="Stealth protein CR4 conserved region 4" evidence="7">
    <location>
        <begin position="465"/>
        <end position="518"/>
    </location>
</feature>
<feature type="domain" description="Stealth protein CR3 conserved region 3" evidence="6">
    <location>
        <begin position="389"/>
        <end position="435"/>
    </location>
</feature>
<dbReference type="Pfam" id="PF11380">
    <property type="entry name" value="Stealth_CR2"/>
    <property type="match status" value="1"/>
</dbReference>
<evidence type="ECO:0000256" key="2">
    <source>
        <dbReference type="ARBA" id="ARBA00022679"/>
    </source>
</evidence>
<dbReference type="Proteomes" id="UP000053699">
    <property type="component" value="Unassembled WGS sequence"/>
</dbReference>
<dbReference type="EMBL" id="JRPY01000095">
    <property type="protein sequence ID" value="KJX74719.1"/>
    <property type="molecule type" value="Genomic_DNA"/>
</dbReference>
<protein>
    <submittedName>
        <fullName evidence="8">UDP-glucose-4-epimerase</fullName>
    </submittedName>
</protein>
<dbReference type="RefSeq" id="WP_045843674.1">
    <property type="nucleotide sequence ID" value="NZ_CP083405.1"/>
</dbReference>
<comment type="caution">
    <text evidence="8">The sequence shown here is derived from an EMBL/GenBank/DDBJ whole genome shotgun (WGS) entry which is preliminary data.</text>
</comment>
<evidence type="ECO:0000259" key="5">
    <source>
        <dbReference type="Pfam" id="PF17101"/>
    </source>
</evidence>
<comment type="similarity">
    <text evidence="1">Belongs to the stealth family.</text>
</comment>
<keyword evidence="2" id="KW-0808">Transferase</keyword>
<accession>A0A0F4EPG9</accession>
<dbReference type="OrthoDB" id="9776077at2"/>
<dbReference type="GO" id="GO:0016772">
    <property type="term" value="F:transferase activity, transferring phosphorus-containing groups"/>
    <property type="evidence" value="ECO:0007669"/>
    <property type="project" value="InterPro"/>
</dbReference>
<evidence type="ECO:0000313" key="9">
    <source>
        <dbReference type="Proteomes" id="UP000053699"/>
    </source>
</evidence>